<dbReference type="PANTHER" id="PTHR37812">
    <property type="entry name" value="MU-LIKE PROPHAGE FLUMU PROTEIN C"/>
    <property type="match status" value="1"/>
</dbReference>
<dbReference type="InterPro" id="IPR009057">
    <property type="entry name" value="Homeodomain-like_sf"/>
</dbReference>
<dbReference type="Proteomes" id="UP001082703">
    <property type="component" value="Unassembled WGS sequence"/>
</dbReference>
<organism evidence="2 3">
    <name type="scientific">Caproiciproducens galactitolivorans</name>
    <dbReference type="NCBI Taxonomy" id="642589"/>
    <lineage>
        <taxon>Bacteria</taxon>
        <taxon>Bacillati</taxon>
        <taxon>Bacillota</taxon>
        <taxon>Clostridia</taxon>
        <taxon>Eubacteriales</taxon>
        <taxon>Acutalibacteraceae</taxon>
        <taxon>Caproiciproducens</taxon>
    </lineage>
</organism>
<accession>A0ABT4BVD6</accession>
<dbReference type="PANTHER" id="PTHR37812:SF1">
    <property type="entry name" value="MU-LIKE PROPHAGE FLUMU PROTEIN C"/>
    <property type="match status" value="1"/>
</dbReference>
<dbReference type="InterPro" id="IPR049739">
    <property type="entry name" value="YraL-like"/>
</dbReference>
<dbReference type="NCBIfam" id="NF040785">
    <property type="entry name" value="CD3324_fam"/>
    <property type="match status" value="1"/>
</dbReference>
<sequence length="89" mass="10435">MGYKNAICVLPSDLLIAIQQHIDGEYIYIPRKADNKKQWGELKNSRHQLDKRNRAIFEEYLCGTAVEELAERYYLSPKTIYKILSAMKK</sequence>
<evidence type="ECO:0000259" key="1">
    <source>
        <dbReference type="Pfam" id="PF08765"/>
    </source>
</evidence>
<dbReference type="RefSeq" id="WP_268058919.1">
    <property type="nucleotide sequence ID" value="NZ_JAPOHA010000012.1"/>
</dbReference>
<dbReference type="EMBL" id="JAPOHA010000012">
    <property type="protein sequence ID" value="MCY1714858.1"/>
    <property type="molecule type" value="Genomic_DNA"/>
</dbReference>
<protein>
    <submittedName>
        <fullName evidence="2">CD3324 family protein</fullName>
    </submittedName>
</protein>
<gene>
    <name evidence="2" type="ORF">OUY18_11415</name>
</gene>
<dbReference type="SUPFAM" id="SSF46689">
    <property type="entry name" value="Homeodomain-like"/>
    <property type="match status" value="1"/>
</dbReference>
<dbReference type="Gene3D" id="1.10.10.60">
    <property type="entry name" value="Homeodomain-like"/>
    <property type="match status" value="1"/>
</dbReference>
<proteinExistence type="predicted"/>
<name>A0ABT4BVD6_9FIRM</name>
<reference evidence="2 3" key="1">
    <citation type="submission" date="2022-11" db="EMBL/GenBank/DDBJ databases">
        <authorList>
            <person name="Caiyu Z."/>
        </authorList>
    </citation>
    <scope>NUCLEOTIDE SEQUENCE [LARGE SCALE GENOMIC DNA]</scope>
    <source>
        <strain evidence="2 3">YR-4</strain>
    </source>
</reference>
<dbReference type="Pfam" id="PF08765">
    <property type="entry name" value="Mor"/>
    <property type="match status" value="1"/>
</dbReference>
<comment type="caution">
    <text evidence="2">The sequence shown here is derived from an EMBL/GenBank/DDBJ whole genome shotgun (WGS) entry which is preliminary data.</text>
</comment>
<evidence type="ECO:0000313" key="3">
    <source>
        <dbReference type="Proteomes" id="UP001082703"/>
    </source>
</evidence>
<dbReference type="InterPro" id="IPR014875">
    <property type="entry name" value="Mor_transcription_activator"/>
</dbReference>
<dbReference type="InterPro" id="IPR052411">
    <property type="entry name" value="c-mor_Regulatory_Protein"/>
</dbReference>
<keyword evidence="3" id="KW-1185">Reference proteome</keyword>
<evidence type="ECO:0000313" key="2">
    <source>
        <dbReference type="EMBL" id="MCY1714858.1"/>
    </source>
</evidence>
<feature type="domain" description="Mor transcription activator" evidence="1">
    <location>
        <begin position="15"/>
        <end position="89"/>
    </location>
</feature>